<proteinExistence type="predicted"/>
<dbReference type="PANTHER" id="PTHR47907">
    <property type="entry name" value="PROTEIN KINASE DOMAIN-CONTAINING PROTEIN"/>
    <property type="match status" value="1"/>
</dbReference>
<dbReference type="InterPro" id="IPR051744">
    <property type="entry name" value="AP2_assoc_SerThr_kinase"/>
</dbReference>
<accession>A0A8B7TKQ4</accession>
<dbReference type="InterPro" id="IPR011009">
    <property type="entry name" value="Kinase-like_dom_sf"/>
</dbReference>
<gene>
    <name evidence="1" type="primary">LOC109675175</name>
</gene>
<dbReference type="SUPFAM" id="SSF56112">
    <property type="entry name" value="Protein kinase-like (PK-like)"/>
    <property type="match status" value="2"/>
</dbReference>
<sequence>MINLYGGKPITTKADIWALGCLLYKLCFFTLPFGESQVAICDGSFTIPDNSRYSHNIHCLITGQVVNQMNKKLQTGFTEAEVLQIFCDTCEAVARLHQCKTPIIHRDLKVRISDTYELRM</sequence>
<dbReference type="KEGG" id="ccan:109675175"/>
<organism evidence="1">
    <name type="scientific">Castor canadensis</name>
    <name type="common">American beaver</name>
    <dbReference type="NCBI Taxonomy" id="51338"/>
    <lineage>
        <taxon>Eukaryota</taxon>
        <taxon>Metazoa</taxon>
        <taxon>Chordata</taxon>
        <taxon>Craniata</taxon>
        <taxon>Vertebrata</taxon>
        <taxon>Euteleostomi</taxon>
        <taxon>Mammalia</taxon>
        <taxon>Eutheria</taxon>
        <taxon>Euarchontoglires</taxon>
        <taxon>Glires</taxon>
        <taxon>Rodentia</taxon>
        <taxon>Castorimorpha</taxon>
        <taxon>Castoridae</taxon>
        <taxon>Castor</taxon>
    </lineage>
</organism>
<name>A0A8B7TKQ4_CASCN</name>
<protein>
    <submittedName>
        <fullName evidence="1">BMP-2-inducible protein kinase-like</fullName>
    </submittedName>
</protein>
<reference evidence="1" key="1">
    <citation type="submission" date="2025-08" db="UniProtKB">
        <authorList>
            <consortium name="RefSeq"/>
        </authorList>
    </citation>
    <scope>IDENTIFICATION</scope>
    <source>
        <tissue evidence="1">Leukocyte</tissue>
    </source>
</reference>
<evidence type="ECO:0000313" key="1">
    <source>
        <dbReference type="RefSeq" id="XP_020007546.1"/>
    </source>
</evidence>
<dbReference type="PANTHER" id="PTHR47907:SF4">
    <property type="entry name" value="BMP-2-INDUCIBLE PROTEIN KINASE ISOFORM X1"/>
    <property type="match status" value="1"/>
</dbReference>
<dbReference type="RefSeq" id="XP_020007546.1">
    <property type="nucleotide sequence ID" value="XM_020151957.1"/>
</dbReference>
<dbReference type="Gene3D" id="1.10.510.10">
    <property type="entry name" value="Transferase(Phosphotransferase) domain 1"/>
    <property type="match status" value="2"/>
</dbReference>
<dbReference type="AlphaFoldDB" id="A0A8B7TKQ4"/>
<dbReference type="OrthoDB" id="2018507at2759"/>